<dbReference type="EMBL" id="AUSU01007207">
    <property type="protein sequence ID" value="EPS60917.1"/>
    <property type="molecule type" value="Genomic_DNA"/>
</dbReference>
<dbReference type="Pfam" id="PF11926">
    <property type="entry name" value="DUF3444"/>
    <property type="match status" value="1"/>
</dbReference>
<sequence>PVSDFHDFDANRRAESFKINQVWALYDDEGMPRNYAMILGVRSLNPFAVELTWLRSVTHAGIRPLTCYTNGSSETCGEFRPGKPEFFDGVECFSHEMVLWDDDAAVIFPRRGEAWALYRNWSLDWNELTEYESLRKLDVVQVLEDHDESLGVVVVPLVKVAGSKGMFHQHFDPNEIRRIPTGEIGRFSHRVPCRRITSDENGSKWLEGCLELDPAAVPPEILEAAPLN</sequence>
<evidence type="ECO:0000313" key="2">
    <source>
        <dbReference type="EMBL" id="EPS60917.1"/>
    </source>
</evidence>
<dbReference type="PANTHER" id="PTHR45089:SF24">
    <property type="entry name" value="DNAJ HEAT SHOCK N-TERMINAL DOMAIN-CONTAINING PROTEIN"/>
    <property type="match status" value="1"/>
</dbReference>
<reference evidence="2 3" key="1">
    <citation type="journal article" date="2013" name="BMC Genomics">
        <title>The miniature genome of a carnivorous plant Genlisea aurea contains a low number of genes and short non-coding sequences.</title>
        <authorList>
            <person name="Leushkin E.V."/>
            <person name="Sutormin R.A."/>
            <person name="Nabieva E.R."/>
            <person name="Penin A.A."/>
            <person name="Kondrashov A.S."/>
            <person name="Logacheva M.D."/>
        </authorList>
    </citation>
    <scope>NUCLEOTIDE SEQUENCE [LARGE SCALE GENOMIC DNA]</scope>
</reference>
<gene>
    <name evidence="2" type="ORF">M569_13884</name>
</gene>
<accession>S8DMP1</accession>
<feature type="non-terminal residue" evidence="2">
    <location>
        <position position="228"/>
    </location>
</feature>
<comment type="caution">
    <text evidence="2">The sequence shown here is derived from an EMBL/GenBank/DDBJ whole genome shotgun (WGS) entry which is preliminary data.</text>
</comment>
<feature type="non-terminal residue" evidence="2">
    <location>
        <position position="1"/>
    </location>
</feature>
<dbReference type="Proteomes" id="UP000015453">
    <property type="component" value="Unassembled WGS sequence"/>
</dbReference>
<name>S8DMP1_9LAMI</name>
<dbReference type="PANTHER" id="PTHR45089">
    <property type="entry name" value="DNAJ HEAT SHOCK AMINO-TERMINAL DOMAIN PROTEIN-RELATED"/>
    <property type="match status" value="1"/>
</dbReference>
<proteinExistence type="predicted"/>
<feature type="domain" description="DUF3444" evidence="1">
    <location>
        <begin position="3"/>
        <end position="200"/>
    </location>
</feature>
<dbReference type="InterPro" id="IPR024593">
    <property type="entry name" value="DUF3444"/>
</dbReference>
<dbReference type="OrthoDB" id="66964at2759"/>
<evidence type="ECO:0000313" key="3">
    <source>
        <dbReference type="Proteomes" id="UP000015453"/>
    </source>
</evidence>
<keyword evidence="3" id="KW-1185">Reference proteome</keyword>
<organism evidence="2 3">
    <name type="scientific">Genlisea aurea</name>
    <dbReference type="NCBI Taxonomy" id="192259"/>
    <lineage>
        <taxon>Eukaryota</taxon>
        <taxon>Viridiplantae</taxon>
        <taxon>Streptophyta</taxon>
        <taxon>Embryophyta</taxon>
        <taxon>Tracheophyta</taxon>
        <taxon>Spermatophyta</taxon>
        <taxon>Magnoliopsida</taxon>
        <taxon>eudicotyledons</taxon>
        <taxon>Gunneridae</taxon>
        <taxon>Pentapetalae</taxon>
        <taxon>asterids</taxon>
        <taxon>lamiids</taxon>
        <taxon>Lamiales</taxon>
        <taxon>Lentibulariaceae</taxon>
        <taxon>Genlisea</taxon>
    </lineage>
</organism>
<dbReference type="AlphaFoldDB" id="S8DMP1"/>
<evidence type="ECO:0000259" key="1">
    <source>
        <dbReference type="Pfam" id="PF11926"/>
    </source>
</evidence>
<protein>
    <recommendedName>
        <fullName evidence="1">DUF3444 domain-containing protein</fullName>
    </recommendedName>
</protein>